<dbReference type="InterPro" id="IPR036412">
    <property type="entry name" value="HAD-like_sf"/>
</dbReference>
<dbReference type="GO" id="GO:0005524">
    <property type="term" value="F:ATP binding"/>
    <property type="evidence" value="ECO:0007669"/>
    <property type="project" value="UniProtKB-KW"/>
</dbReference>
<dbReference type="EMBL" id="CATQJA010002647">
    <property type="protein sequence ID" value="CAJ0576946.1"/>
    <property type="molecule type" value="Genomic_DNA"/>
</dbReference>
<name>A0AA36G3J3_9BILA</name>
<dbReference type="Pfam" id="PF00122">
    <property type="entry name" value="E1-E2_ATPase"/>
    <property type="match status" value="1"/>
</dbReference>
<keyword evidence="8 16" id="KW-0067">ATP-binding</keyword>
<feature type="transmembrane region" description="Helical" evidence="16">
    <location>
        <begin position="87"/>
        <end position="108"/>
    </location>
</feature>
<keyword evidence="3 16" id="KW-0813">Transport</keyword>
<dbReference type="GO" id="GO:0036376">
    <property type="term" value="P:sodium ion export across plasma membrane"/>
    <property type="evidence" value="ECO:0007669"/>
    <property type="project" value="TreeGrafter"/>
</dbReference>
<dbReference type="InterPro" id="IPR001757">
    <property type="entry name" value="P_typ_ATPase"/>
</dbReference>
<dbReference type="SMART" id="SM00831">
    <property type="entry name" value="Cation_ATPase_N"/>
    <property type="match status" value="1"/>
</dbReference>
<evidence type="ECO:0000313" key="19">
    <source>
        <dbReference type="Proteomes" id="UP001177023"/>
    </source>
</evidence>
<comment type="subcellular location">
    <subcellularLocation>
        <location evidence="16">Cell membrane</location>
        <topology evidence="16">Multi-pass membrane protein</topology>
    </subcellularLocation>
    <subcellularLocation>
        <location evidence="1">Membrane</location>
        <topology evidence="1">Multi-pass membrane protein</topology>
    </subcellularLocation>
</comment>
<dbReference type="Pfam" id="PF13246">
    <property type="entry name" value="Cation_ATPase"/>
    <property type="match status" value="1"/>
</dbReference>
<dbReference type="FunFam" id="2.70.150.10:FF:000003">
    <property type="entry name" value="Sodium/potassium-transporting ATPase subunit alpha"/>
    <property type="match status" value="1"/>
</dbReference>
<evidence type="ECO:0000256" key="14">
    <source>
        <dbReference type="ARBA" id="ARBA00037422"/>
    </source>
</evidence>
<evidence type="ECO:0000256" key="16">
    <source>
        <dbReference type="RuleBase" id="RU362084"/>
    </source>
</evidence>
<dbReference type="SFLD" id="SFLDF00027">
    <property type="entry name" value="p-type_atpase"/>
    <property type="match status" value="1"/>
</dbReference>
<evidence type="ECO:0000256" key="8">
    <source>
        <dbReference type="ARBA" id="ARBA00022840"/>
    </source>
</evidence>
<dbReference type="InterPro" id="IPR005775">
    <property type="entry name" value="P-type_ATPase_IIC"/>
</dbReference>
<feature type="domain" description="Cation-transporting P-type ATPase N-terminal" evidence="17">
    <location>
        <begin position="33"/>
        <end position="107"/>
    </location>
</feature>
<keyword evidence="12 16" id="KW-0406">Ion transport</keyword>
<dbReference type="PRINTS" id="PR00121">
    <property type="entry name" value="NAKATPASE"/>
</dbReference>
<dbReference type="Pfam" id="PF00689">
    <property type="entry name" value="Cation_ATPase_C"/>
    <property type="match status" value="1"/>
</dbReference>
<feature type="non-terminal residue" evidence="18">
    <location>
        <position position="1"/>
    </location>
</feature>
<dbReference type="InterPro" id="IPR018303">
    <property type="entry name" value="ATPase_P-typ_P_site"/>
</dbReference>
<keyword evidence="9 16" id="KW-0630">Potassium</keyword>
<evidence type="ECO:0000259" key="17">
    <source>
        <dbReference type="SMART" id="SM00831"/>
    </source>
</evidence>
<evidence type="ECO:0000256" key="5">
    <source>
        <dbReference type="ARBA" id="ARBA00022553"/>
    </source>
</evidence>
<dbReference type="InterPro" id="IPR023298">
    <property type="entry name" value="ATPase_P-typ_TM_dom_sf"/>
</dbReference>
<dbReference type="PANTHER" id="PTHR43294:SF18">
    <property type="entry name" value="SODIUM_POTASSIUM-TRANSPORTING ATPASE SUBUNIT ALPHA"/>
    <property type="match status" value="1"/>
</dbReference>
<dbReference type="InterPro" id="IPR006068">
    <property type="entry name" value="ATPase_P-typ_cation-transptr_C"/>
</dbReference>
<evidence type="ECO:0000256" key="6">
    <source>
        <dbReference type="ARBA" id="ARBA00022692"/>
    </source>
</evidence>
<dbReference type="SUPFAM" id="SSF81665">
    <property type="entry name" value="Calcium ATPase, transmembrane domain M"/>
    <property type="match status" value="1"/>
</dbReference>
<dbReference type="Gene3D" id="3.40.1110.10">
    <property type="entry name" value="Calcium-transporting ATPase, cytoplasmic domain N"/>
    <property type="match status" value="1"/>
</dbReference>
<gene>
    <name evidence="18" type="ORF">MSPICULIGERA_LOCUS15227</name>
</gene>
<keyword evidence="11 16" id="KW-1133">Transmembrane helix</keyword>
<dbReference type="NCBIfam" id="TIGR01106">
    <property type="entry name" value="ATPase-IIC_X-K"/>
    <property type="match status" value="1"/>
</dbReference>
<dbReference type="InterPro" id="IPR008250">
    <property type="entry name" value="ATPase_P-typ_transduc_dom_A_sf"/>
</dbReference>
<feature type="transmembrane region" description="Helical" evidence="16">
    <location>
        <begin position="120"/>
        <end position="140"/>
    </location>
</feature>
<comment type="caution">
    <text evidence="18">The sequence shown here is derived from an EMBL/GenBank/DDBJ whole genome shotgun (WGS) entry which is preliminary data.</text>
</comment>
<sequence>MTKAKGKSFSDYFNCCKQEKKDLDDLKKEVDIDDHRITLEELCSRHKTDLTKGLSDSDAAERLVRLGPNALTPPAQKSVLLELFEHLFGGFNFLLWGAGFFSALAFGLEVIHVKDWSMDNLWMAIIMIVIVVATGLFSFYQNRTSANIMKSFANMIPATAHVCHKVKASIVSFWVIRDGQYRDIRVEEVVLGDLVCISFGDKVPADVRVIESKGLKVDNSSLTGESEPLLRAPECTHDNPLETKNMMMFSTNVLEGTGRGIVIRTGDNTVMGRIAAITSQVTSGPTPISLEIRHFIRIIGTVAFIVASTCFIVSMISGSDLLSALVFMMGIFVANVPEGITATVTASLTLTAKKMRKKHCLVKKLEAVETLGSTSTICSDKTGTLTQNRMTVAHFWARGEIFEAVMCGEDGKPTGRGLPVTGAYGDLMRCATLCSRSDFKEDDTDVPVQRRETVGDASEAAILKYCELVRSQGVTPNAVREYREGYPKVMEQPFNSINKYQLSIHTGGPNNSHILVLKGAPERVLAMSTTMSTEEGPKPIDDNIRKQFQKAYDDLGGMGERVLGFAELILPPDQFPPGFAFDLENPNYPTAGLNFLGLISMIDPPRPGVRMAVHLCQSAGIKVVMVTGDHPITAQAIAKQVHIIDNGIDVTLLIDDTDAPAGEELYGTGRLKKTEAIVVHGEQLKKLSETTLDSIVANYHQVVFARTSPTQKLQIVEAYQRNGQIVAVTGDGVNDAPALRKADIGIAMGIAGTDVSKQAADMILLNDNFASIVTGVEEGRIIFDNLKKSIAYVLTSNIGEVTPFISYVVFGLPLPMSLMSILLIDMGTDLWPAISLAYELPENDIMERPPRDAKIDKLVNARLILFSYMHIGVMQATAGFCTYFFIMMQNGFMPWDLWGLREQWDNKDLDTVADSFGQEWCYESRRQLLRSCHSGFFLSMVMVQWGDLFISKTRKNSMVTQGMNNMVMNTGMISTVVLSCIFLYTPGLYNILAQTPLRMTTTMVGLPFAVLIYMYDEVRKCIIRRHPGGIVYRLTNY</sequence>
<dbReference type="InterPro" id="IPR050510">
    <property type="entry name" value="Cation_transp_ATPase_P-type"/>
</dbReference>
<evidence type="ECO:0000256" key="10">
    <source>
        <dbReference type="ARBA" id="ARBA00022967"/>
    </source>
</evidence>
<evidence type="ECO:0000313" key="18">
    <source>
        <dbReference type="EMBL" id="CAJ0576946.1"/>
    </source>
</evidence>
<dbReference type="InterPro" id="IPR023214">
    <property type="entry name" value="HAD_sf"/>
</dbReference>
<dbReference type="NCBIfam" id="TIGR01494">
    <property type="entry name" value="ATPase_P-type"/>
    <property type="match status" value="2"/>
</dbReference>
<feature type="transmembrane region" description="Helical" evidence="16">
    <location>
        <begin position="295"/>
        <end position="316"/>
    </location>
</feature>
<dbReference type="GO" id="GO:1990573">
    <property type="term" value="P:potassium ion import across plasma membrane"/>
    <property type="evidence" value="ECO:0007669"/>
    <property type="project" value="TreeGrafter"/>
</dbReference>
<proteinExistence type="inferred from homology"/>
<dbReference type="SUPFAM" id="SSF56784">
    <property type="entry name" value="HAD-like"/>
    <property type="match status" value="1"/>
</dbReference>
<evidence type="ECO:0000256" key="9">
    <source>
        <dbReference type="ARBA" id="ARBA00022958"/>
    </source>
</evidence>
<dbReference type="InterPro" id="IPR044492">
    <property type="entry name" value="P_typ_ATPase_HD_dom"/>
</dbReference>
<feature type="transmembrane region" description="Helical" evidence="16">
    <location>
        <begin position="966"/>
        <end position="985"/>
    </location>
</feature>
<dbReference type="Gene3D" id="2.70.150.10">
    <property type="entry name" value="Calcium-transporting ATPase, cytoplasmic transduction domain A"/>
    <property type="match status" value="1"/>
</dbReference>
<dbReference type="GO" id="GO:0016887">
    <property type="term" value="F:ATP hydrolysis activity"/>
    <property type="evidence" value="ECO:0007669"/>
    <property type="project" value="InterPro"/>
</dbReference>
<evidence type="ECO:0000256" key="11">
    <source>
        <dbReference type="ARBA" id="ARBA00022989"/>
    </source>
</evidence>
<feature type="transmembrane region" description="Helical" evidence="16">
    <location>
        <begin position="322"/>
        <end position="348"/>
    </location>
</feature>
<comment type="similarity">
    <text evidence="2 16">Belongs to the cation transport ATPase (P-type) (TC 3.A.3) family. Type IIC subfamily.</text>
</comment>
<dbReference type="GO" id="GO:0046872">
    <property type="term" value="F:metal ion binding"/>
    <property type="evidence" value="ECO:0007669"/>
    <property type="project" value="UniProtKB-KW"/>
</dbReference>
<dbReference type="PRINTS" id="PR00119">
    <property type="entry name" value="CATATPASE"/>
</dbReference>
<keyword evidence="4 16" id="KW-0633">Potassium transport</keyword>
<dbReference type="FunFam" id="1.20.1110.10:FF:000038">
    <property type="entry name" value="Sodium/potassium-transporting ATPase subunit alpha"/>
    <property type="match status" value="1"/>
</dbReference>
<dbReference type="GO" id="GO:0005886">
    <property type="term" value="C:plasma membrane"/>
    <property type="evidence" value="ECO:0007669"/>
    <property type="project" value="UniProtKB-SubCell"/>
</dbReference>
<dbReference type="Pfam" id="PF00690">
    <property type="entry name" value="Cation_ATPase_N"/>
    <property type="match status" value="1"/>
</dbReference>
<dbReference type="Gene3D" id="1.20.1110.10">
    <property type="entry name" value="Calcium-transporting ATPase, transmembrane domain"/>
    <property type="match status" value="1"/>
</dbReference>
<evidence type="ECO:0000256" key="7">
    <source>
        <dbReference type="ARBA" id="ARBA00022741"/>
    </source>
</evidence>
<comment type="function">
    <text evidence="14">This is the catalytic component of the active enzyme, which catalyzes the hydrolysis of ATP coupled with the exchange of sodium and potassium ions across the plasma membrane. This action creates the electrochemical gradient of sodium and potassium ions, providing the energy for active transport of various nutrients.</text>
</comment>
<dbReference type="GO" id="GO:0005391">
    <property type="term" value="F:P-type sodium:potassium-exchanging transporter activity"/>
    <property type="evidence" value="ECO:0007669"/>
    <property type="project" value="TreeGrafter"/>
</dbReference>
<dbReference type="Pfam" id="PF08282">
    <property type="entry name" value="Hydrolase_3"/>
    <property type="match status" value="1"/>
</dbReference>
<evidence type="ECO:0000256" key="1">
    <source>
        <dbReference type="ARBA" id="ARBA00004141"/>
    </source>
</evidence>
<evidence type="ECO:0000256" key="4">
    <source>
        <dbReference type="ARBA" id="ARBA00022538"/>
    </source>
</evidence>
<dbReference type="Gene3D" id="3.40.50.1000">
    <property type="entry name" value="HAD superfamily/HAD-like"/>
    <property type="match status" value="1"/>
</dbReference>
<keyword evidence="5" id="KW-0597">Phosphoprotein</keyword>
<keyword evidence="10" id="KW-1278">Translocase</keyword>
<dbReference type="InterPro" id="IPR023299">
    <property type="entry name" value="ATPase_P-typ_cyto_dom_N"/>
</dbReference>
<keyword evidence="16" id="KW-0479">Metal-binding</keyword>
<dbReference type="SFLD" id="SFLDG00002">
    <property type="entry name" value="C1.7:_P-type_atpase_like"/>
    <property type="match status" value="1"/>
</dbReference>
<dbReference type="SUPFAM" id="SSF81653">
    <property type="entry name" value="Calcium ATPase, transduction domain A"/>
    <property type="match status" value="1"/>
</dbReference>
<reference evidence="18" key="1">
    <citation type="submission" date="2023-06" db="EMBL/GenBank/DDBJ databases">
        <authorList>
            <person name="Delattre M."/>
        </authorList>
    </citation>
    <scope>NUCLEOTIDE SEQUENCE</scope>
    <source>
        <strain evidence="18">AF72</strain>
    </source>
</reference>
<evidence type="ECO:0000256" key="12">
    <source>
        <dbReference type="ARBA" id="ARBA00023065"/>
    </source>
</evidence>
<evidence type="ECO:0000256" key="2">
    <source>
        <dbReference type="ARBA" id="ARBA00006934"/>
    </source>
</evidence>
<feature type="transmembrane region" description="Helical" evidence="16">
    <location>
        <begin position="790"/>
        <end position="810"/>
    </location>
</feature>
<keyword evidence="7 16" id="KW-0547">Nucleotide-binding</keyword>
<dbReference type="GO" id="GO:1902600">
    <property type="term" value="P:proton transmembrane transport"/>
    <property type="evidence" value="ECO:0007669"/>
    <property type="project" value="TreeGrafter"/>
</dbReference>
<dbReference type="PANTHER" id="PTHR43294">
    <property type="entry name" value="SODIUM/POTASSIUM-TRANSPORTING ATPASE SUBUNIT ALPHA"/>
    <property type="match status" value="1"/>
</dbReference>
<dbReference type="SFLD" id="SFLDS00003">
    <property type="entry name" value="Haloacid_Dehalogenase"/>
    <property type="match status" value="1"/>
</dbReference>
<accession>A0AA36G3J3</accession>
<dbReference type="AlphaFoldDB" id="A0AA36G3J3"/>
<evidence type="ECO:0000256" key="3">
    <source>
        <dbReference type="ARBA" id="ARBA00022448"/>
    </source>
</evidence>
<dbReference type="SUPFAM" id="SSF81660">
    <property type="entry name" value="Metal cation-transporting ATPase, ATP-binding domain N"/>
    <property type="match status" value="1"/>
</dbReference>
<keyword evidence="6 16" id="KW-0812">Transmembrane</keyword>
<keyword evidence="13 16" id="KW-0472">Membrane</keyword>
<evidence type="ECO:0000256" key="15">
    <source>
        <dbReference type="ARBA" id="ARBA00038795"/>
    </source>
</evidence>
<organism evidence="18 19">
    <name type="scientific">Mesorhabditis spiculigera</name>
    <dbReference type="NCBI Taxonomy" id="96644"/>
    <lineage>
        <taxon>Eukaryota</taxon>
        <taxon>Metazoa</taxon>
        <taxon>Ecdysozoa</taxon>
        <taxon>Nematoda</taxon>
        <taxon>Chromadorea</taxon>
        <taxon>Rhabditida</taxon>
        <taxon>Rhabditina</taxon>
        <taxon>Rhabditomorpha</taxon>
        <taxon>Rhabditoidea</taxon>
        <taxon>Rhabditidae</taxon>
        <taxon>Mesorhabditinae</taxon>
        <taxon>Mesorhabditis</taxon>
    </lineage>
</organism>
<keyword evidence="19" id="KW-1185">Reference proteome</keyword>
<feature type="transmembrane region" description="Helical" evidence="16">
    <location>
        <begin position="997"/>
        <end position="1015"/>
    </location>
</feature>
<dbReference type="InterPro" id="IPR059000">
    <property type="entry name" value="ATPase_P-type_domA"/>
</dbReference>
<dbReference type="FunFam" id="3.40.50.1000:FF:000083">
    <property type="entry name" value="Sodium/potassium-transporting ATPase subunit alpha"/>
    <property type="match status" value="1"/>
</dbReference>
<evidence type="ECO:0000256" key="13">
    <source>
        <dbReference type="ARBA" id="ARBA00023136"/>
    </source>
</evidence>
<dbReference type="Proteomes" id="UP001177023">
    <property type="component" value="Unassembled WGS sequence"/>
</dbReference>
<feature type="transmembrane region" description="Helical" evidence="16">
    <location>
        <begin position="859"/>
        <end position="886"/>
    </location>
</feature>
<protein>
    <recommendedName>
        <fullName evidence="16">Sodium/potassium-transporting ATPase subunit alpha</fullName>
    </recommendedName>
</protein>
<dbReference type="GO" id="GO:0030007">
    <property type="term" value="P:intracellular potassium ion homeostasis"/>
    <property type="evidence" value="ECO:0007669"/>
    <property type="project" value="TreeGrafter"/>
</dbReference>
<comment type="subunit">
    <text evidence="15">The sodium/potassium-transporting ATPase is composed of a catalytic alpha subunit, an auxiliary non-catalytic beta subunit and an additional regulatory subunit.</text>
</comment>
<dbReference type="InterPro" id="IPR004014">
    <property type="entry name" value="ATPase_P-typ_cation-transptr_N"/>
</dbReference>
<dbReference type="PROSITE" id="PS00154">
    <property type="entry name" value="ATPASE_E1_E2"/>
    <property type="match status" value="1"/>
</dbReference>
<dbReference type="GO" id="GO:0006883">
    <property type="term" value="P:intracellular sodium ion homeostasis"/>
    <property type="evidence" value="ECO:0007669"/>
    <property type="project" value="TreeGrafter"/>
</dbReference>